<reference evidence="8 9" key="1">
    <citation type="submission" date="2020-04" db="EMBL/GenBank/DDBJ databases">
        <authorList>
            <person name="Zhang R."/>
            <person name="Schippers A."/>
        </authorList>
    </citation>
    <scope>NUCLEOTIDE SEQUENCE [LARGE SCALE GENOMIC DNA]</scope>
    <source>
        <strain evidence="8 9">DSM 109850</strain>
    </source>
</reference>
<comment type="caution">
    <text evidence="8">The sequence shown here is derived from an EMBL/GenBank/DDBJ whole genome shotgun (WGS) entry which is preliminary data.</text>
</comment>
<evidence type="ECO:0000313" key="9">
    <source>
        <dbReference type="Proteomes" id="UP000533476"/>
    </source>
</evidence>
<dbReference type="SUPFAM" id="SSF103473">
    <property type="entry name" value="MFS general substrate transporter"/>
    <property type="match status" value="1"/>
</dbReference>
<feature type="transmembrane region" description="Helical" evidence="6">
    <location>
        <begin position="75"/>
        <end position="101"/>
    </location>
</feature>
<evidence type="ECO:0000256" key="6">
    <source>
        <dbReference type="SAM" id="Phobius"/>
    </source>
</evidence>
<feature type="transmembrane region" description="Helical" evidence="6">
    <location>
        <begin position="41"/>
        <end position="63"/>
    </location>
</feature>
<dbReference type="GO" id="GO:0005886">
    <property type="term" value="C:plasma membrane"/>
    <property type="evidence" value="ECO:0007669"/>
    <property type="project" value="UniProtKB-SubCell"/>
</dbReference>
<evidence type="ECO:0000259" key="7">
    <source>
        <dbReference type="PROSITE" id="PS50850"/>
    </source>
</evidence>
<evidence type="ECO:0000256" key="2">
    <source>
        <dbReference type="ARBA" id="ARBA00022448"/>
    </source>
</evidence>
<dbReference type="GO" id="GO:0022857">
    <property type="term" value="F:transmembrane transporter activity"/>
    <property type="evidence" value="ECO:0007669"/>
    <property type="project" value="InterPro"/>
</dbReference>
<keyword evidence="2" id="KW-0813">Transport</keyword>
<proteinExistence type="predicted"/>
<dbReference type="Gene3D" id="1.20.1720.10">
    <property type="entry name" value="Multidrug resistance protein D"/>
    <property type="match status" value="1"/>
</dbReference>
<name>A0A7Y0Q2N6_9FIRM</name>
<dbReference type="InterPro" id="IPR020846">
    <property type="entry name" value="MFS_dom"/>
</dbReference>
<dbReference type="AlphaFoldDB" id="A0A7Y0Q2N6"/>
<feature type="transmembrane region" description="Helical" evidence="6">
    <location>
        <begin position="196"/>
        <end position="217"/>
    </location>
</feature>
<keyword evidence="4 6" id="KW-1133">Transmembrane helix</keyword>
<dbReference type="PROSITE" id="PS50850">
    <property type="entry name" value="MFS"/>
    <property type="match status" value="1"/>
</dbReference>
<feature type="transmembrane region" description="Helical" evidence="6">
    <location>
        <begin position="354"/>
        <end position="373"/>
    </location>
</feature>
<feature type="transmembrane region" description="Helical" evidence="6">
    <location>
        <begin position="428"/>
        <end position="451"/>
    </location>
</feature>
<dbReference type="Pfam" id="PF07690">
    <property type="entry name" value="MFS_1"/>
    <property type="match status" value="2"/>
</dbReference>
<dbReference type="Gene3D" id="1.20.1250.20">
    <property type="entry name" value="MFS general substrate transporter like domains"/>
    <property type="match status" value="1"/>
</dbReference>
<evidence type="ECO:0000256" key="5">
    <source>
        <dbReference type="ARBA" id="ARBA00023136"/>
    </source>
</evidence>
<evidence type="ECO:0000256" key="4">
    <source>
        <dbReference type="ARBA" id="ARBA00022989"/>
    </source>
</evidence>
<dbReference type="RefSeq" id="WP_169098104.1">
    <property type="nucleotide sequence ID" value="NZ_JABBVZ010000017.1"/>
</dbReference>
<feature type="transmembrane region" description="Helical" evidence="6">
    <location>
        <begin position="293"/>
        <end position="316"/>
    </location>
</feature>
<dbReference type="CDD" id="cd17321">
    <property type="entry name" value="MFS_MMR_MDR_like"/>
    <property type="match status" value="1"/>
</dbReference>
<keyword evidence="3 6" id="KW-0812">Transmembrane</keyword>
<feature type="transmembrane region" description="Helical" evidence="6">
    <location>
        <begin position="262"/>
        <end position="287"/>
    </location>
</feature>
<feature type="transmembrane region" description="Helical" evidence="6">
    <location>
        <begin position="223"/>
        <end position="242"/>
    </location>
</feature>
<dbReference type="InterPro" id="IPR036259">
    <property type="entry name" value="MFS_trans_sf"/>
</dbReference>
<gene>
    <name evidence="8" type="ORF">HIJ39_07000</name>
</gene>
<feature type="transmembrane region" description="Helical" evidence="6">
    <location>
        <begin position="138"/>
        <end position="157"/>
    </location>
</feature>
<keyword evidence="9" id="KW-1185">Reference proteome</keyword>
<dbReference type="PANTHER" id="PTHR42718">
    <property type="entry name" value="MAJOR FACILITATOR SUPERFAMILY MULTIDRUG TRANSPORTER MFSC"/>
    <property type="match status" value="1"/>
</dbReference>
<organism evidence="8 9">
    <name type="scientific">Sulfobacillus harzensis</name>
    <dbReference type="NCBI Taxonomy" id="2729629"/>
    <lineage>
        <taxon>Bacteria</taxon>
        <taxon>Bacillati</taxon>
        <taxon>Bacillota</taxon>
        <taxon>Clostridia</taxon>
        <taxon>Eubacteriales</taxon>
        <taxon>Clostridiales Family XVII. Incertae Sedis</taxon>
        <taxon>Sulfobacillus</taxon>
    </lineage>
</organism>
<feature type="transmembrane region" description="Helical" evidence="6">
    <location>
        <begin position="163"/>
        <end position="184"/>
    </location>
</feature>
<evidence type="ECO:0000256" key="1">
    <source>
        <dbReference type="ARBA" id="ARBA00004651"/>
    </source>
</evidence>
<protein>
    <submittedName>
        <fullName evidence="8">MFS transporter</fullName>
    </submittedName>
</protein>
<evidence type="ECO:0000256" key="3">
    <source>
        <dbReference type="ARBA" id="ARBA00022692"/>
    </source>
</evidence>
<feature type="domain" description="Major facilitator superfamily (MFS) profile" evidence="7">
    <location>
        <begin position="9"/>
        <end position="458"/>
    </location>
</feature>
<sequence>MGSPRNTWILITVGIGTLLSSMTNSVTNTVLPVIAQHLHLTISLASWVNLIYLLVLILLLLPAGRLADMVNRRALMTAGYIVFGLSSVGAALSHTLFWLLAARGMSAVAGALLLSVGPAVLTATFPRDQRGRALGWQALMTYFGLAVGPILGGWLAQLAGWPAVFWVAVPISALGAVQALLWIPGAGLGRPRAFDTWGSIFFVVAMVAVTLIMNPSAYPGQEALALVVLGVVALIAAPLFILRQQRFADPMIDLGLFRARNYLYGTLGAMINYLCFFVALFLLPFYLTTIRSWSVGQVGLVLTIMPALMMVLAPWAGSLSDRLGSRGLSTLGMLANALGLGAFALAAVVPSVGLVLLVGGLVLMGAGTGLFAAPNNAAIMKAAPGSKQGVASGTLATARYVGMVGGTTLGSSLFHLLTNMDARGPHPFLTAFIWVMGIGAAFGLLGCLVTLSMERREGGLPHSTARMSQEC</sequence>
<dbReference type="Proteomes" id="UP000533476">
    <property type="component" value="Unassembled WGS sequence"/>
</dbReference>
<dbReference type="PANTHER" id="PTHR42718:SF9">
    <property type="entry name" value="MAJOR FACILITATOR SUPERFAMILY MULTIDRUG TRANSPORTER MFSC"/>
    <property type="match status" value="1"/>
</dbReference>
<feature type="transmembrane region" description="Helical" evidence="6">
    <location>
        <begin position="328"/>
        <end position="348"/>
    </location>
</feature>
<keyword evidence="5 6" id="KW-0472">Membrane</keyword>
<comment type="subcellular location">
    <subcellularLocation>
        <location evidence="1">Cell membrane</location>
        <topology evidence="1">Multi-pass membrane protein</topology>
    </subcellularLocation>
</comment>
<accession>A0A7Y0Q2N6</accession>
<feature type="transmembrane region" description="Helical" evidence="6">
    <location>
        <begin position="107"/>
        <end position="126"/>
    </location>
</feature>
<dbReference type="InterPro" id="IPR011701">
    <property type="entry name" value="MFS"/>
</dbReference>
<evidence type="ECO:0000313" key="8">
    <source>
        <dbReference type="EMBL" id="NMP22096.1"/>
    </source>
</evidence>
<dbReference type="EMBL" id="JABBVZ010000017">
    <property type="protein sequence ID" value="NMP22096.1"/>
    <property type="molecule type" value="Genomic_DNA"/>
</dbReference>
<feature type="transmembrane region" description="Helical" evidence="6">
    <location>
        <begin position="394"/>
        <end position="416"/>
    </location>
</feature>